<evidence type="ECO:0000256" key="1">
    <source>
        <dbReference type="ARBA" id="ARBA00006180"/>
    </source>
</evidence>
<dbReference type="PANTHER" id="PTHR12634">
    <property type="entry name" value="SIT4 YEAST -ASSOCIATING PROTEIN-RELATED"/>
    <property type="match status" value="1"/>
</dbReference>
<keyword evidence="2" id="KW-0131">Cell cycle</keyword>
<evidence type="ECO:0000256" key="2">
    <source>
        <dbReference type="ARBA" id="ARBA00023306"/>
    </source>
</evidence>
<sequence>MERQLIQTSGQLLLVNFLSSHPNANLTTILDFIVQDGFNEQNNKLFIEYVIQSYQTFWEMLLIINFDETSQNSNYPFIVTEMVKNKPEQIFDFLFQFNQIELDDSMTFLFQTIDRDCLDETNAGYFSKFICSLIKIRGSDLWSYLQINGKYIYEDLIKNININHIADIIYNLIALINNKGNLASNYNQDRICLLNRTIDILLNKYYDSQIVENVSNILIDLLKNVTEQDFKQLILEKICIPNSYFDLILQTKSSLLVDLLIQLLYEIQQFTIVTQQIQPDFEFNYQQFQYIGQRFGSALTMEMNINNFISTYGVSQEILGYTKLKLIEFYYKILQSNNLTLINYFNHQQIFQILIDFIQRFEFNNQLQNYFMEITLFIFCNQNLGFIQQIIIDSNLLGFLYFLNKEYLKQVGSIKKPITKGYQGIVNKLSYFFREINYNDEWNQYIENHQKIFNIENNYLYGIPPGQEQENQQENIMKPQQEEKQEESPEIEMETNLHIQLNKDQVKQAVVFAENNFQDQSNFGEVLGEQILHQIAKKQKMQISKSGSFDINTKFDFSTRFWRRSSFQKDKYHMKRRSLSQEKVKQVEQVEEIKFTQSVIFQRQDQTDITQNIDN</sequence>
<dbReference type="GO" id="GO:0019903">
    <property type="term" value="F:protein phosphatase binding"/>
    <property type="evidence" value="ECO:0007669"/>
    <property type="project" value="InterPro"/>
</dbReference>
<reference evidence="4" key="1">
    <citation type="submission" date="2021-01" db="EMBL/GenBank/DDBJ databases">
        <authorList>
            <consortium name="Genoscope - CEA"/>
            <person name="William W."/>
        </authorList>
    </citation>
    <scope>NUCLEOTIDE SEQUENCE</scope>
</reference>
<accession>A0A8S1PZF7</accession>
<evidence type="ECO:0000313" key="4">
    <source>
        <dbReference type="EMBL" id="CAD8107908.1"/>
    </source>
</evidence>
<name>A0A8S1PZF7_PARPR</name>
<gene>
    <name evidence="4" type="ORF">PPRIM_AZ9-3.1.T1350079</name>
</gene>
<keyword evidence="5" id="KW-1185">Reference proteome</keyword>
<dbReference type="OMA" id="GKYIYED"/>
<dbReference type="PANTHER" id="PTHR12634:SF8">
    <property type="entry name" value="FIERY MOUNTAIN, ISOFORM D"/>
    <property type="match status" value="1"/>
</dbReference>
<comment type="similarity">
    <text evidence="1">Belongs to the SAPS family.</text>
</comment>
<dbReference type="EMBL" id="CAJJDM010000138">
    <property type="protein sequence ID" value="CAD8107908.1"/>
    <property type="molecule type" value="Genomic_DNA"/>
</dbReference>
<comment type="caution">
    <text evidence="4">The sequence shown here is derived from an EMBL/GenBank/DDBJ whole genome shotgun (WGS) entry which is preliminary data.</text>
</comment>
<evidence type="ECO:0000313" key="5">
    <source>
        <dbReference type="Proteomes" id="UP000688137"/>
    </source>
</evidence>
<dbReference type="InterPro" id="IPR007587">
    <property type="entry name" value="SAPS"/>
</dbReference>
<protein>
    <submittedName>
        <fullName evidence="4">Uncharacterized protein</fullName>
    </submittedName>
</protein>
<organism evidence="4 5">
    <name type="scientific">Paramecium primaurelia</name>
    <dbReference type="NCBI Taxonomy" id="5886"/>
    <lineage>
        <taxon>Eukaryota</taxon>
        <taxon>Sar</taxon>
        <taxon>Alveolata</taxon>
        <taxon>Ciliophora</taxon>
        <taxon>Intramacronucleata</taxon>
        <taxon>Oligohymenophorea</taxon>
        <taxon>Peniculida</taxon>
        <taxon>Parameciidae</taxon>
        <taxon>Paramecium</taxon>
    </lineage>
</organism>
<dbReference type="GO" id="GO:0019888">
    <property type="term" value="F:protein phosphatase regulator activity"/>
    <property type="evidence" value="ECO:0007669"/>
    <property type="project" value="TreeGrafter"/>
</dbReference>
<proteinExistence type="inferred from homology"/>
<dbReference type="AlphaFoldDB" id="A0A8S1PZF7"/>
<evidence type="ECO:0000256" key="3">
    <source>
        <dbReference type="SAM" id="MobiDB-lite"/>
    </source>
</evidence>
<dbReference type="Proteomes" id="UP000688137">
    <property type="component" value="Unassembled WGS sequence"/>
</dbReference>
<feature type="region of interest" description="Disordered" evidence="3">
    <location>
        <begin position="466"/>
        <end position="487"/>
    </location>
</feature>
<feature type="compositionally biased region" description="Low complexity" evidence="3">
    <location>
        <begin position="467"/>
        <end position="479"/>
    </location>
</feature>